<reference evidence="1" key="1">
    <citation type="journal article" date="2015" name="Nature">
        <title>Complex archaea that bridge the gap between prokaryotes and eukaryotes.</title>
        <authorList>
            <person name="Spang A."/>
            <person name="Saw J.H."/>
            <person name="Jorgensen S.L."/>
            <person name="Zaremba-Niedzwiedzka K."/>
            <person name="Martijn J."/>
            <person name="Lind A.E."/>
            <person name="van Eijk R."/>
            <person name="Schleper C."/>
            <person name="Guy L."/>
            <person name="Ettema T.J."/>
        </authorList>
    </citation>
    <scope>NUCLEOTIDE SEQUENCE</scope>
</reference>
<dbReference type="AlphaFoldDB" id="A0A0F9Q869"/>
<accession>A0A0F9Q869</accession>
<protein>
    <submittedName>
        <fullName evidence="1">Uncharacterized protein</fullName>
    </submittedName>
</protein>
<sequence>MAEKKFNLSMAEARDLVWKEIMQEDKENFTDSFRNQVLLVIQAIREV</sequence>
<comment type="caution">
    <text evidence="1">The sequence shown here is derived from an EMBL/GenBank/DDBJ whole genome shotgun (WGS) entry which is preliminary data.</text>
</comment>
<evidence type="ECO:0000313" key="1">
    <source>
        <dbReference type="EMBL" id="KKN33217.1"/>
    </source>
</evidence>
<gene>
    <name evidence="1" type="ORF">LCGC14_0806120</name>
</gene>
<name>A0A0F9Q869_9ZZZZ</name>
<proteinExistence type="predicted"/>
<organism evidence="1">
    <name type="scientific">marine sediment metagenome</name>
    <dbReference type="NCBI Taxonomy" id="412755"/>
    <lineage>
        <taxon>unclassified sequences</taxon>
        <taxon>metagenomes</taxon>
        <taxon>ecological metagenomes</taxon>
    </lineage>
</organism>
<dbReference type="EMBL" id="LAZR01002195">
    <property type="protein sequence ID" value="KKN33217.1"/>
    <property type="molecule type" value="Genomic_DNA"/>
</dbReference>